<keyword evidence="4" id="KW-1185">Reference proteome</keyword>
<reference evidence="3 4" key="1">
    <citation type="journal article" date="2015" name="Genome Announc.">
        <title>Expanding the biotechnology potential of lactobacilli through comparative genomics of 213 strains and associated genera.</title>
        <authorList>
            <person name="Sun Z."/>
            <person name="Harris H.M."/>
            <person name="McCann A."/>
            <person name="Guo C."/>
            <person name="Argimon S."/>
            <person name="Zhang W."/>
            <person name="Yang X."/>
            <person name="Jeffery I.B."/>
            <person name="Cooney J.C."/>
            <person name="Kagawa T.F."/>
            <person name="Liu W."/>
            <person name="Song Y."/>
            <person name="Salvetti E."/>
            <person name="Wrobel A."/>
            <person name="Rasinkangas P."/>
            <person name="Parkhill J."/>
            <person name="Rea M.C."/>
            <person name="O'Sullivan O."/>
            <person name="Ritari J."/>
            <person name="Douillard F.P."/>
            <person name="Paul Ross R."/>
            <person name="Yang R."/>
            <person name="Briner A.E."/>
            <person name="Felis G.E."/>
            <person name="de Vos W.M."/>
            <person name="Barrangou R."/>
            <person name="Klaenhammer T.R."/>
            <person name="Caufield P.W."/>
            <person name="Cui Y."/>
            <person name="Zhang H."/>
            <person name="O'Toole P.W."/>
        </authorList>
    </citation>
    <scope>NUCLEOTIDE SEQUENCE [LARGE SCALE GENOMIC DNA]</scope>
    <source>
        <strain evidence="3 4">DSM 15814</strain>
    </source>
</reference>
<dbReference type="Gene3D" id="2.170.120.40">
    <property type="entry name" value="YbbR-like domain"/>
    <property type="match status" value="2"/>
</dbReference>
<evidence type="ECO:0000256" key="2">
    <source>
        <dbReference type="SAM" id="Phobius"/>
    </source>
</evidence>
<dbReference type="InterPro" id="IPR012505">
    <property type="entry name" value="YbbR"/>
</dbReference>
<evidence type="ECO:0000256" key="1">
    <source>
        <dbReference type="SAM" id="MobiDB-lite"/>
    </source>
</evidence>
<gene>
    <name evidence="3" type="ORF">FD35_GL001698</name>
</gene>
<dbReference type="Gene3D" id="2.170.120.30">
    <property type="match status" value="1"/>
</dbReference>
<organism evidence="3 4">
    <name type="scientific">Furfurilactobacillus rossiae DSM 15814</name>
    <dbReference type="NCBI Taxonomy" id="1114972"/>
    <lineage>
        <taxon>Bacteria</taxon>
        <taxon>Bacillati</taxon>
        <taxon>Bacillota</taxon>
        <taxon>Bacilli</taxon>
        <taxon>Lactobacillales</taxon>
        <taxon>Lactobacillaceae</taxon>
        <taxon>Furfurilactobacillus</taxon>
    </lineage>
</organism>
<name>A0A0R1RIT7_9LACO</name>
<feature type="transmembrane region" description="Helical" evidence="2">
    <location>
        <begin position="12"/>
        <end position="31"/>
    </location>
</feature>
<dbReference type="AlphaFoldDB" id="A0A0R1RIT7"/>
<dbReference type="OrthoDB" id="2139417at2"/>
<dbReference type="RefSeq" id="WP_017262238.1">
    <property type="nucleotide sequence ID" value="NZ_AUAW01000005.1"/>
</dbReference>
<evidence type="ECO:0000313" key="4">
    <source>
        <dbReference type="Proteomes" id="UP000051999"/>
    </source>
</evidence>
<dbReference type="InterPro" id="IPR053154">
    <property type="entry name" value="c-di-AMP_regulator"/>
</dbReference>
<evidence type="ECO:0008006" key="5">
    <source>
        <dbReference type="Google" id="ProtNLM"/>
    </source>
</evidence>
<dbReference type="PANTHER" id="PTHR37804:SF1">
    <property type="entry name" value="CDAA REGULATORY PROTEIN CDAR"/>
    <property type="match status" value="1"/>
</dbReference>
<accession>A0A0R1RIT7</accession>
<keyword evidence="2" id="KW-0472">Membrane</keyword>
<sequence length="391" mass="40893">MKKFNRFLNSTLFYRLSALVLAIFLVIYVTGSTGNDTRLARQDNPSRVSSLTSTKTKTVSMPLQLNINSNKYFVTGYPERVKVKITGPAALVTATTNTQNFSINADLSKLSMGKHKVMLKADGLNKELTYQIEPKTINVTIAHRETITMPVHVKYDANSLASGYQVGTPTTSVNSVTVTGATSEVEQVAQVVAPINLTKNSTSTLTATVQLEAQDANGHTVNVVMTPSTASVTVPITSNESSKKVKVNYEPKNAEDGKSYSITGDVDSLTAYGTKSAISKLKSSIVANVDVSGLPVGTTKQQVNLTPSASGIRSYSETTANVTIKVTSSNADSNGVQHGDSSTSSSDESSSEAAGSSETSSSSDDTNTTASSSETGSSSTSASSSSAAGSN</sequence>
<dbReference type="Proteomes" id="UP000051999">
    <property type="component" value="Unassembled WGS sequence"/>
</dbReference>
<keyword evidence="2" id="KW-1133">Transmembrane helix</keyword>
<proteinExistence type="predicted"/>
<dbReference type="eggNOG" id="COG4856">
    <property type="taxonomic scope" value="Bacteria"/>
</dbReference>
<evidence type="ECO:0000313" key="3">
    <source>
        <dbReference type="EMBL" id="KRL56604.1"/>
    </source>
</evidence>
<dbReference type="PATRIC" id="fig|1114972.6.peg.1725"/>
<feature type="region of interest" description="Disordered" evidence="1">
    <location>
        <begin position="329"/>
        <end position="391"/>
    </location>
</feature>
<feature type="compositionally biased region" description="Low complexity" evidence="1">
    <location>
        <begin position="340"/>
        <end position="391"/>
    </location>
</feature>
<dbReference type="Pfam" id="PF07949">
    <property type="entry name" value="YbbR"/>
    <property type="match status" value="2"/>
</dbReference>
<protein>
    <recommendedName>
        <fullName evidence="5">YbbR-like protein</fullName>
    </recommendedName>
</protein>
<dbReference type="STRING" id="1114972.FD35_GL001698"/>
<comment type="caution">
    <text evidence="3">The sequence shown here is derived from an EMBL/GenBank/DDBJ whole genome shotgun (WGS) entry which is preliminary data.</text>
</comment>
<dbReference type="EMBL" id="AZFF01000003">
    <property type="protein sequence ID" value="KRL56604.1"/>
    <property type="molecule type" value="Genomic_DNA"/>
</dbReference>
<dbReference type="PANTHER" id="PTHR37804">
    <property type="entry name" value="CDAA REGULATORY PROTEIN CDAR"/>
    <property type="match status" value="1"/>
</dbReference>
<keyword evidence="2" id="KW-0812">Transmembrane</keyword>